<evidence type="ECO:0000313" key="4">
    <source>
        <dbReference type="Proteomes" id="UP001501594"/>
    </source>
</evidence>
<dbReference type="PANTHER" id="PTHR23089">
    <property type="entry name" value="HISTIDINE TRIAD HIT PROTEIN"/>
    <property type="match status" value="1"/>
</dbReference>
<evidence type="ECO:0000259" key="2">
    <source>
        <dbReference type="PROSITE" id="PS51084"/>
    </source>
</evidence>
<sequence>MNGMSPESTSEPTVFTRIVNREIPATIVHETANVLAFEDIAPKAPVHLLVVPKTQEYTDVVQLAAGDPALLAEMIDVANQLANDPALMGAYPLGQFRLIFNTGEAAGQTVFHVHAHVMAGKLQEGSLA</sequence>
<dbReference type="EMBL" id="BAABAU010000001">
    <property type="protein sequence ID" value="GAA4264965.1"/>
    <property type="molecule type" value="Genomic_DNA"/>
</dbReference>
<organism evidence="3 4">
    <name type="scientific">Frondihabitans peucedani</name>
    <dbReference type="NCBI Taxonomy" id="598626"/>
    <lineage>
        <taxon>Bacteria</taxon>
        <taxon>Bacillati</taxon>
        <taxon>Actinomycetota</taxon>
        <taxon>Actinomycetes</taxon>
        <taxon>Micrococcales</taxon>
        <taxon>Microbacteriaceae</taxon>
        <taxon>Frondihabitans</taxon>
    </lineage>
</organism>
<dbReference type="Pfam" id="PF01230">
    <property type="entry name" value="HIT"/>
    <property type="match status" value="1"/>
</dbReference>
<keyword evidence="4" id="KW-1185">Reference proteome</keyword>
<dbReference type="SUPFAM" id="SSF54197">
    <property type="entry name" value="HIT-like"/>
    <property type="match status" value="1"/>
</dbReference>
<comment type="caution">
    <text evidence="3">The sequence shown here is derived from an EMBL/GenBank/DDBJ whole genome shotgun (WGS) entry which is preliminary data.</text>
</comment>
<accession>A0ABP8DYA8</accession>
<protein>
    <submittedName>
        <fullName evidence="3">Histidine triad nucleotide-binding protein</fullName>
    </submittedName>
</protein>
<gene>
    <name evidence="3" type="ORF">GCM10022256_05770</name>
</gene>
<name>A0ABP8DYA8_9MICO</name>
<dbReference type="InterPro" id="IPR036265">
    <property type="entry name" value="HIT-like_sf"/>
</dbReference>
<dbReference type="PRINTS" id="PR00332">
    <property type="entry name" value="HISTRIAD"/>
</dbReference>
<evidence type="ECO:0000256" key="1">
    <source>
        <dbReference type="PROSITE-ProRule" id="PRU00464"/>
    </source>
</evidence>
<dbReference type="Proteomes" id="UP001501594">
    <property type="component" value="Unassembled WGS sequence"/>
</dbReference>
<dbReference type="Gene3D" id="3.30.428.10">
    <property type="entry name" value="HIT-like"/>
    <property type="match status" value="1"/>
</dbReference>
<feature type="domain" description="HIT" evidence="2">
    <location>
        <begin position="14"/>
        <end position="128"/>
    </location>
</feature>
<reference evidence="4" key="1">
    <citation type="journal article" date="2019" name="Int. J. Syst. Evol. Microbiol.">
        <title>The Global Catalogue of Microorganisms (GCM) 10K type strain sequencing project: providing services to taxonomists for standard genome sequencing and annotation.</title>
        <authorList>
            <consortium name="The Broad Institute Genomics Platform"/>
            <consortium name="The Broad Institute Genome Sequencing Center for Infectious Disease"/>
            <person name="Wu L."/>
            <person name="Ma J."/>
        </authorList>
    </citation>
    <scope>NUCLEOTIDE SEQUENCE [LARGE SCALE GENOMIC DNA]</scope>
    <source>
        <strain evidence="4">JCM 17442</strain>
    </source>
</reference>
<dbReference type="InterPro" id="IPR001310">
    <property type="entry name" value="Histidine_triad_HIT"/>
</dbReference>
<evidence type="ECO:0000313" key="3">
    <source>
        <dbReference type="EMBL" id="GAA4264965.1"/>
    </source>
</evidence>
<feature type="short sequence motif" description="Histidine triad motif" evidence="1">
    <location>
        <begin position="112"/>
        <end position="116"/>
    </location>
</feature>
<dbReference type="PROSITE" id="PS51084">
    <property type="entry name" value="HIT_2"/>
    <property type="match status" value="1"/>
</dbReference>
<dbReference type="InterPro" id="IPR011146">
    <property type="entry name" value="HIT-like"/>
</dbReference>
<proteinExistence type="predicted"/>